<sequence>MALMSFSPAHQVVHDNGRQQFVVILSDRDRAFINYNILPSGVLDLFHTEVPEAYRGQGIAKVLAKEAFDYVVANGLRMRLTCWYLQKFLRDNPTQEYLSHLE</sequence>
<comment type="similarity">
    <text evidence="1">Belongs to the NATD1 family.</text>
</comment>
<dbReference type="PROSITE" id="PS51729">
    <property type="entry name" value="GNAT_YJDJ"/>
    <property type="match status" value="1"/>
</dbReference>
<feature type="domain" description="N-acetyltransferase" evidence="4">
    <location>
        <begin position="13"/>
        <end position="102"/>
    </location>
</feature>
<evidence type="ECO:0000259" key="4">
    <source>
        <dbReference type="PROSITE" id="PS51729"/>
    </source>
</evidence>
<evidence type="ECO:0000313" key="5">
    <source>
        <dbReference type="EMBL" id="CAD7242937.1"/>
    </source>
</evidence>
<evidence type="ECO:0000313" key="6">
    <source>
        <dbReference type="Proteomes" id="UP000677054"/>
    </source>
</evidence>
<dbReference type="InterPro" id="IPR031165">
    <property type="entry name" value="GNAT_YJDJ"/>
</dbReference>
<dbReference type="EMBL" id="LR899856">
    <property type="protein sequence ID" value="CAD7242937.1"/>
    <property type="molecule type" value="Genomic_DNA"/>
</dbReference>
<dbReference type="PANTHER" id="PTHR31435">
    <property type="entry name" value="PROTEIN NATD1"/>
    <property type="match status" value="1"/>
</dbReference>
<name>A0A7R8X972_9CRUS</name>
<dbReference type="Proteomes" id="UP000677054">
    <property type="component" value="Unassembled WGS sequence"/>
</dbReference>
<proteinExistence type="inferred from homology"/>
<dbReference type="InterPro" id="IPR045057">
    <property type="entry name" value="Gcn5-rel_NAT"/>
</dbReference>
<evidence type="ECO:0000256" key="1">
    <source>
        <dbReference type="ARBA" id="ARBA00006233"/>
    </source>
</evidence>
<dbReference type="OrthoDB" id="74247at2759"/>
<dbReference type="InterPro" id="IPR016181">
    <property type="entry name" value="Acyl_CoA_acyltransferase"/>
</dbReference>
<dbReference type="SUPFAM" id="SSF55729">
    <property type="entry name" value="Acyl-CoA N-acyltransferases (Nat)"/>
    <property type="match status" value="1"/>
</dbReference>
<protein>
    <recommendedName>
        <fullName evidence="2">Protein NATD1</fullName>
    </recommendedName>
    <alternativeName>
        <fullName evidence="3">N-acetyltransferase domain-containing protein 1</fullName>
    </alternativeName>
</protein>
<dbReference type="Pfam" id="PF14542">
    <property type="entry name" value="Acetyltransf_CG"/>
    <property type="match status" value="1"/>
</dbReference>
<dbReference type="PANTHER" id="PTHR31435:SF9">
    <property type="entry name" value="PROTEIN NATD1"/>
    <property type="match status" value="1"/>
</dbReference>
<organism evidence="5">
    <name type="scientific">Darwinula stevensoni</name>
    <dbReference type="NCBI Taxonomy" id="69355"/>
    <lineage>
        <taxon>Eukaryota</taxon>
        <taxon>Metazoa</taxon>
        <taxon>Ecdysozoa</taxon>
        <taxon>Arthropoda</taxon>
        <taxon>Crustacea</taxon>
        <taxon>Oligostraca</taxon>
        <taxon>Ostracoda</taxon>
        <taxon>Podocopa</taxon>
        <taxon>Podocopida</taxon>
        <taxon>Darwinulocopina</taxon>
        <taxon>Darwinuloidea</taxon>
        <taxon>Darwinulidae</taxon>
        <taxon>Darwinula</taxon>
    </lineage>
</organism>
<keyword evidence="6" id="KW-1185">Reference proteome</keyword>
<evidence type="ECO:0000256" key="2">
    <source>
        <dbReference type="ARBA" id="ARBA00020243"/>
    </source>
</evidence>
<dbReference type="AlphaFoldDB" id="A0A7R8X972"/>
<dbReference type="Gene3D" id="3.40.630.30">
    <property type="match status" value="1"/>
</dbReference>
<dbReference type="EMBL" id="CAJPEV010000339">
    <property type="protein sequence ID" value="CAG0884195.1"/>
    <property type="molecule type" value="Genomic_DNA"/>
</dbReference>
<gene>
    <name evidence="5" type="ORF">DSTB1V02_LOCUS2878</name>
</gene>
<accession>A0A7R8X972</accession>
<reference evidence="5" key="1">
    <citation type="submission" date="2020-11" db="EMBL/GenBank/DDBJ databases">
        <authorList>
            <person name="Tran Van P."/>
        </authorList>
    </citation>
    <scope>NUCLEOTIDE SEQUENCE</scope>
</reference>
<evidence type="ECO:0000256" key="3">
    <source>
        <dbReference type="ARBA" id="ARBA00031876"/>
    </source>
</evidence>